<gene>
    <name evidence="2" type="ORF">QGN29_00840</name>
</gene>
<keyword evidence="1" id="KW-1133">Transmembrane helix</keyword>
<dbReference type="AlphaFoldDB" id="A0AA52EFU5"/>
<proteinExistence type="predicted"/>
<keyword evidence="1" id="KW-0472">Membrane</keyword>
<keyword evidence="3" id="KW-1185">Reference proteome</keyword>
<name>A0AA52EFU5_9PROT</name>
<reference evidence="2" key="1">
    <citation type="submission" date="2023-04" db="EMBL/GenBank/DDBJ databases">
        <title>Complete genome sequence of Temperatibacter marinus.</title>
        <authorList>
            <person name="Rong J.-C."/>
            <person name="Yi M.-L."/>
            <person name="Zhao Q."/>
        </authorList>
    </citation>
    <scope>NUCLEOTIDE SEQUENCE</scope>
    <source>
        <strain evidence="2">NBRC 110045</strain>
    </source>
</reference>
<keyword evidence="1" id="KW-0812">Transmembrane</keyword>
<sequence length="141" mass="15519">MQDQHTQNTETDREQSRSVSPVQAGLNCVCPNCGEGKLYASPLTLSLTEECAICGFDLKAADPADGPAVFAIFIMGFVVTLGALWLEFKIGVPFWIHLIVWPLVTIFGSIWSLRVLKGWIVAMQFQNDAREGALDSNQESE</sequence>
<dbReference type="Proteomes" id="UP001268683">
    <property type="component" value="Chromosome"/>
</dbReference>
<dbReference type="RefSeq" id="WP_310798748.1">
    <property type="nucleotide sequence ID" value="NZ_CP123872.1"/>
</dbReference>
<organism evidence="2 3">
    <name type="scientific">Temperatibacter marinus</name>
    <dbReference type="NCBI Taxonomy" id="1456591"/>
    <lineage>
        <taxon>Bacteria</taxon>
        <taxon>Pseudomonadati</taxon>
        <taxon>Pseudomonadota</taxon>
        <taxon>Alphaproteobacteria</taxon>
        <taxon>Kordiimonadales</taxon>
        <taxon>Temperatibacteraceae</taxon>
        <taxon>Temperatibacter</taxon>
    </lineage>
</organism>
<dbReference type="Pfam" id="PF06170">
    <property type="entry name" value="DUF983"/>
    <property type="match status" value="1"/>
</dbReference>
<evidence type="ECO:0000313" key="3">
    <source>
        <dbReference type="Proteomes" id="UP001268683"/>
    </source>
</evidence>
<evidence type="ECO:0000313" key="2">
    <source>
        <dbReference type="EMBL" id="WND02908.1"/>
    </source>
</evidence>
<accession>A0AA52EFU5</accession>
<protein>
    <submittedName>
        <fullName evidence="2">DUF983 domain-containing protein</fullName>
    </submittedName>
</protein>
<evidence type="ECO:0000256" key="1">
    <source>
        <dbReference type="SAM" id="Phobius"/>
    </source>
</evidence>
<dbReference type="EMBL" id="CP123872">
    <property type="protein sequence ID" value="WND02908.1"/>
    <property type="molecule type" value="Genomic_DNA"/>
</dbReference>
<dbReference type="InterPro" id="IPR009325">
    <property type="entry name" value="DUF983"/>
</dbReference>
<feature type="transmembrane region" description="Helical" evidence="1">
    <location>
        <begin position="68"/>
        <end position="88"/>
    </location>
</feature>
<feature type="transmembrane region" description="Helical" evidence="1">
    <location>
        <begin position="94"/>
        <end position="116"/>
    </location>
</feature>
<dbReference type="KEGG" id="tmk:QGN29_00840"/>